<dbReference type="AlphaFoldDB" id="G5ADR7"/>
<keyword evidence="5" id="KW-0762">Sugar transport</keyword>
<feature type="non-terminal residue" evidence="11">
    <location>
        <position position="176"/>
    </location>
</feature>
<keyword evidence="12" id="KW-1185">Reference proteome</keyword>
<feature type="transmembrane region" description="Helical" evidence="10">
    <location>
        <begin position="38"/>
        <end position="60"/>
    </location>
</feature>
<dbReference type="InterPro" id="IPR047664">
    <property type="entry name" value="SWEET"/>
</dbReference>
<dbReference type="InParanoid" id="G5ADR7"/>
<feature type="transmembrane region" description="Helical" evidence="10">
    <location>
        <begin position="99"/>
        <end position="119"/>
    </location>
</feature>
<accession>G5ADR7</accession>
<gene>
    <name evidence="11" type="ORF">PHYSODRAFT_356143</name>
</gene>
<feature type="transmembrane region" description="Helical" evidence="10">
    <location>
        <begin position="66"/>
        <end position="87"/>
    </location>
</feature>
<dbReference type="InterPro" id="IPR004316">
    <property type="entry name" value="SWEET_rpt"/>
</dbReference>
<dbReference type="GO" id="GO:0051119">
    <property type="term" value="F:sugar transmembrane transporter activity"/>
    <property type="evidence" value="ECO:0007669"/>
    <property type="project" value="InterPro"/>
</dbReference>
<dbReference type="PANTHER" id="PTHR10791">
    <property type="entry name" value="RAG1-ACTIVATING PROTEIN 1"/>
    <property type="match status" value="1"/>
</dbReference>
<dbReference type="RefSeq" id="XP_009538217.1">
    <property type="nucleotide sequence ID" value="XM_009539922.1"/>
</dbReference>
<evidence type="ECO:0000256" key="1">
    <source>
        <dbReference type="ARBA" id="ARBA00004651"/>
    </source>
</evidence>
<dbReference type="Proteomes" id="UP000002640">
    <property type="component" value="Unassembled WGS sequence"/>
</dbReference>
<keyword evidence="3" id="KW-0813">Transport</keyword>
<keyword evidence="4" id="KW-1003">Cell membrane</keyword>
<protein>
    <recommendedName>
        <fullName evidence="13">MtN3-like protein</fullName>
    </recommendedName>
</protein>
<evidence type="ECO:0000256" key="5">
    <source>
        <dbReference type="ARBA" id="ARBA00022597"/>
    </source>
</evidence>
<dbReference type="EMBL" id="JH159164">
    <property type="protein sequence ID" value="EGZ06320.1"/>
    <property type="molecule type" value="Genomic_DNA"/>
</dbReference>
<evidence type="ECO:0000256" key="7">
    <source>
        <dbReference type="ARBA" id="ARBA00022737"/>
    </source>
</evidence>
<reference evidence="11 12" key="1">
    <citation type="journal article" date="2006" name="Science">
        <title>Phytophthora genome sequences uncover evolutionary origins and mechanisms of pathogenesis.</title>
        <authorList>
            <person name="Tyler B.M."/>
            <person name="Tripathy S."/>
            <person name="Zhang X."/>
            <person name="Dehal P."/>
            <person name="Jiang R.H."/>
            <person name="Aerts A."/>
            <person name="Arredondo F.D."/>
            <person name="Baxter L."/>
            <person name="Bensasson D."/>
            <person name="Beynon J.L."/>
            <person name="Chapman J."/>
            <person name="Damasceno C.M."/>
            <person name="Dorrance A.E."/>
            <person name="Dou D."/>
            <person name="Dickerman A.W."/>
            <person name="Dubchak I.L."/>
            <person name="Garbelotto M."/>
            <person name="Gijzen M."/>
            <person name="Gordon S.G."/>
            <person name="Govers F."/>
            <person name="Grunwald N.J."/>
            <person name="Huang W."/>
            <person name="Ivors K.L."/>
            <person name="Jones R.W."/>
            <person name="Kamoun S."/>
            <person name="Krampis K."/>
            <person name="Lamour K.H."/>
            <person name="Lee M.K."/>
            <person name="McDonald W.H."/>
            <person name="Medina M."/>
            <person name="Meijer H.J."/>
            <person name="Nordberg E.K."/>
            <person name="Maclean D.J."/>
            <person name="Ospina-Giraldo M.D."/>
            <person name="Morris P.F."/>
            <person name="Phuntumart V."/>
            <person name="Putnam N.H."/>
            <person name="Rash S."/>
            <person name="Rose J.K."/>
            <person name="Sakihama Y."/>
            <person name="Salamov A.A."/>
            <person name="Savidor A."/>
            <person name="Scheuring C.F."/>
            <person name="Smith B.M."/>
            <person name="Sobral B.W."/>
            <person name="Terry A."/>
            <person name="Torto-Alalibo T.A."/>
            <person name="Win J."/>
            <person name="Xu Z."/>
            <person name="Zhang H."/>
            <person name="Grigoriev I.V."/>
            <person name="Rokhsar D.S."/>
            <person name="Boore J.L."/>
        </authorList>
    </citation>
    <scope>NUCLEOTIDE SEQUENCE [LARGE SCALE GENOMIC DNA]</scope>
    <source>
        <strain evidence="11 12">P6497</strain>
    </source>
</reference>
<keyword evidence="8 10" id="KW-1133">Transmembrane helix</keyword>
<evidence type="ECO:0008006" key="13">
    <source>
        <dbReference type="Google" id="ProtNLM"/>
    </source>
</evidence>
<dbReference type="KEGG" id="psoj:PHYSODRAFT_356143"/>
<dbReference type="Gene3D" id="1.20.1280.290">
    <property type="match status" value="1"/>
</dbReference>
<dbReference type="OMA" id="MIANCVA"/>
<keyword evidence="9 10" id="KW-0472">Membrane</keyword>
<dbReference type="SMR" id="G5ADR7"/>
<evidence type="ECO:0000256" key="9">
    <source>
        <dbReference type="ARBA" id="ARBA00023136"/>
    </source>
</evidence>
<evidence type="ECO:0000256" key="8">
    <source>
        <dbReference type="ARBA" id="ARBA00022989"/>
    </source>
</evidence>
<dbReference type="PANTHER" id="PTHR10791:SF30">
    <property type="entry name" value="SUGAR TRANSPORTER SWEET1"/>
    <property type="match status" value="1"/>
</dbReference>
<evidence type="ECO:0000313" key="11">
    <source>
        <dbReference type="EMBL" id="EGZ06320.1"/>
    </source>
</evidence>
<dbReference type="FunFam" id="1.20.1280.290:FF:000007">
    <property type="entry name" value="Bidirectional sugar transporter SWEET7"/>
    <property type="match status" value="1"/>
</dbReference>
<keyword evidence="7" id="KW-0677">Repeat</keyword>
<evidence type="ECO:0000256" key="6">
    <source>
        <dbReference type="ARBA" id="ARBA00022692"/>
    </source>
</evidence>
<dbReference type="Pfam" id="PF03083">
    <property type="entry name" value="MtN3_slv"/>
    <property type="match status" value="2"/>
</dbReference>
<evidence type="ECO:0000313" key="12">
    <source>
        <dbReference type="Proteomes" id="UP000002640"/>
    </source>
</evidence>
<evidence type="ECO:0000256" key="10">
    <source>
        <dbReference type="SAM" id="Phobius"/>
    </source>
</evidence>
<dbReference type="GO" id="GO:0005886">
    <property type="term" value="C:plasma membrane"/>
    <property type="evidence" value="ECO:0007669"/>
    <property type="project" value="UniProtKB-SubCell"/>
</dbReference>
<organism evidence="11 12">
    <name type="scientific">Phytophthora sojae (strain P6497)</name>
    <name type="common">Soybean stem and root rot agent</name>
    <name type="synonym">Phytophthora megasperma f. sp. glycines</name>
    <dbReference type="NCBI Taxonomy" id="1094619"/>
    <lineage>
        <taxon>Eukaryota</taxon>
        <taxon>Sar</taxon>
        <taxon>Stramenopiles</taxon>
        <taxon>Oomycota</taxon>
        <taxon>Peronosporomycetes</taxon>
        <taxon>Peronosporales</taxon>
        <taxon>Peronosporaceae</taxon>
        <taxon>Phytophthora</taxon>
    </lineage>
</organism>
<name>G5ADR7_PHYSP</name>
<keyword evidence="6 10" id="KW-0812">Transmembrane</keyword>
<evidence type="ECO:0000256" key="4">
    <source>
        <dbReference type="ARBA" id="ARBA00022475"/>
    </source>
</evidence>
<feature type="transmembrane region" description="Helical" evidence="10">
    <location>
        <begin position="131"/>
        <end position="151"/>
    </location>
</feature>
<feature type="transmembrane region" description="Helical" evidence="10">
    <location>
        <begin position="6"/>
        <end position="26"/>
    </location>
</feature>
<sequence length="176" mass="19002">MEDLVVTVVRVLASLAACFLFASLLPEIRVVHQQKSTATMPSALPVLSMIANCVAWGLYGLLVKDYFPLVATNVVGLTFSLFYLVVYYRHEGNKGSLRLEILATALVLAGLVAYPFVAAAEGVKEETVQDIVGFVTVAITSVMFGSPLVLVKRVIQERNTELLPLTMIVAGVVNCV</sequence>
<comment type="similarity">
    <text evidence="2">Belongs to the SWEET sugar transporter family.</text>
</comment>
<dbReference type="GeneID" id="20649951"/>
<evidence type="ECO:0000256" key="3">
    <source>
        <dbReference type="ARBA" id="ARBA00022448"/>
    </source>
</evidence>
<proteinExistence type="inferred from homology"/>
<evidence type="ECO:0000256" key="2">
    <source>
        <dbReference type="ARBA" id="ARBA00007809"/>
    </source>
</evidence>
<comment type="subcellular location">
    <subcellularLocation>
        <location evidence="1">Cell membrane</location>
        <topology evidence="1">Multi-pass membrane protein</topology>
    </subcellularLocation>
</comment>